<reference evidence="1" key="1">
    <citation type="submission" date="2021-01" db="EMBL/GenBank/DDBJ databases">
        <authorList>
            <person name="Corre E."/>
            <person name="Pelletier E."/>
            <person name="Niang G."/>
            <person name="Scheremetjew M."/>
            <person name="Finn R."/>
            <person name="Kale V."/>
            <person name="Holt S."/>
            <person name="Cochrane G."/>
            <person name="Meng A."/>
            <person name="Brown T."/>
            <person name="Cohen L."/>
        </authorList>
    </citation>
    <scope>NUCLEOTIDE SEQUENCE</scope>
    <source>
        <strain evidence="1">CT5</strain>
    </source>
</reference>
<dbReference type="EMBL" id="HBIK01017669">
    <property type="protein sequence ID" value="CAE0383376.1"/>
    <property type="molecule type" value="Transcribed_RNA"/>
</dbReference>
<evidence type="ECO:0000313" key="1">
    <source>
        <dbReference type="EMBL" id="CAE0383376.1"/>
    </source>
</evidence>
<organism evidence="1">
    <name type="scientific">Euplotes crassus</name>
    <dbReference type="NCBI Taxonomy" id="5936"/>
    <lineage>
        <taxon>Eukaryota</taxon>
        <taxon>Sar</taxon>
        <taxon>Alveolata</taxon>
        <taxon>Ciliophora</taxon>
        <taxon>Intramacronucleata</taxon>
        <taxon>Spirotrichea</taxon>
        <taxon>Hypotrichia</taxon>
        <taxon>Euplotida</taxon>
        <taxon>Euplotidae</taxon>
        <taxon>Moneuplotes</taxon>
    </lineage>
</organism>
<sequence>MHNSSFEDTGKAKSQVEENNCLNSALLKEELQICQDNDAINSESFTKELKREVSAISQSIDKCINKFQLQKSLADKNEVSQLLMVLNMKMNSLQTAYFHLALSESPEKEV</sequence>
<protein>
    <submittedName>
        <fullName evidence="1">Uncharacterized protein</fullName>
    </submittedName>
</protein>
<dbReference type="AlphaFoldDB" id="A0A7S3KG63"/>
<gene>
    <name evidence="1" type="ORF">ECRA1380_LOCUS8338</name>
</gene>
<name>A0A7S3KG63_EUPCR</name>
<proteinExistence type="predicted"/>
<accession>A0A7S3KG63</accession>